<feature type="region of interest" description="Disordered" evidence="8">
    <location>
        <begin position="51"/>
        <end position="74"/>
    </location>
</feature>
<keyword evidence="7" id="KW-0539">Nucleus</keyword>
<comment type="subcellular location">
    <subcellularLocation>
        <location evidence="2">Cytoplasm</location>
        <location evidence="2">Cytoskeleton</location>
        <location evidence="2">Microtubule organizing center</location>
        <location evidence="2">Centrosome</location>
    </subcellularLocation>
    <subcellularLocation>
        <location evidence="3">Golgi apparatus</location>
    </subcellularLocation>
    <subcellularLocation>
        <location evidence="1">Nucleus</location>
    </subcellularLocation>
</comment>
<dbReference type="GO" id="GO:0005813">
    <property type="term" value="C:centrosome"/>
    <property type="evidence" value="ECO:0007669"/>
    <property type="project" value="UniProtKB-SubCell"/>
</dbReference>
<dbReference type="PROSITE" id="PS50033">
    <property type="entry name" value="UBX"/>
    <property type="match status" value="1"/>
</dbReference>
<evidence type="ECO:0000256" key="6">
    <source>
        <dbReference type="ARBA" id="ARBA00023212"/>
    </source>
</evidence>
<dbReference type="SUPFAM" id="SSF54236">
    <property type="entry name" value="Ubiquitin-like"/>
    <property type="match status" value="1"/>
</dbReference>
<dbReference type="InterPro" id="IPR012989">
    <property type="entry name" value="SEP_domain"/>
</dbReference>
<dbReference type="PROSITE" id="PS51399">
    <property type="entry name" value="SEP"/>
    <property type="match status" value="1"/>
</dbReference>
<dbReference type="InterPro" id="IPR029071">
    <property type="entry name" value="Ubiquitin-like_domsf"/>
</dbReference>
<dbReference type="InterPro" id="IPR009060">
    <property type="entry name" value="UBA-like_sf"/>
</dbReference>
<dbReference type="GO" id="GO:0007030">
    <property type="term" value="P:Golgi organization"/>
    <property type="evidence" value="ECO:0007669"/>
    <property type="project" value="TreeGrafter"/>
</dbReference>
<evidence type="ECO:0000259" key="10">
    <source>
        <dbReference type="PROSITE" id="PS51399"/>
    </source>
</evidence>
<dbReference type="CDD" id="cd14672">
    <property type="entry name" value="UBA_ceTYDP2_like"/>
    <property type="match status" value="1"/>
</dbReference>
<evidence type="ECO:0000256" key="2">
    <source>
        <dbReference type="ARBA" id="ARBA00004300"/>
    </source>
</evidence>
<dbReference type="GO" id="GO:0031468">
    <property type="term" value="P:nuclear membrane reassembly"/>
    <property type="evidence" value="ECO:0007669"/>
    <property type="project" value="EnsemblMetazoa"/>
</dbReference>
<sequence>MAARGDLIAQFIEITGTDENVARFYLSSCDWDIEHALGNYWSTQADLPVPVPSVGHADNPKPKPTSSSGASASASAAGATKNAGAAAASSSASVDIAPAASKAKPKFATLSDMSKESSSDDDQQAFYAGGSDRSGQQVLGPPKRKNFREQLTDMMRSAQEQNIAEVGPSTSSGSASGGSGGAVWGQGMRLGMTDNDHTAVGTNKPAPTSESKPVVVLKLWSQGFSIDGGELRHYDDPQNKEFLETVMRGEIPQELLEMGRMVNVDVEDHRHEDFKRHPAPQTFKGSGQKLGSPVANVVTEAPTVPVALSPCEAANQEASARDAINLNSDAPSTTLQIRLADGSRLAAQFNLSHTVSDIRRFIQTARPQYSTSNFILVSSFPTRELSDDNSTIEKAGLKNAALMQRLK</sequence>
<feature type="region of interest" description="Disordered" evidence="8">
    <location>
        <begin position="163"/>
        <end position="185"/>
    </location>
</feature>
<evidence type="ECO:0000256" key="1">
    <source>
        <dbReference type="ARBA" id="ARBA00004123"/>
    </source>
</evidence>
<dbReference type="KEGG" id="dya:Dyak_GE23981"/>
<keyword evidence="5" id="KW-0333">Golgi apparatus</keyword>
<protein>
    <submittedName>
        <fullName evidence="11">Uncharacterized protein</fullName>
    </submittedName>
</protein>
<reference evidence="11 12" key="1">
    <citation type="journal article" date="2007" name="Nature">
        <title>Evolution of genes and genomes on the Drosophila phylogeny.</title>
        <authorList>
            <consortium name="Drosophila 12 Genomes Consortium"/>
            <person name="Clark A.G."/>
            <person name="Eisen M.B."/>
            <person name="Smith D.R."/>
            <person name="Bergman C.M."/>
            <person name="Oliver B."/>
            <person name="Markow T.A."/>
            <person name="Kaufman T.C."/>
            <person name="Kellis M."/>
            <person name="Gelbart W."/>
            <person name="Iyer V.N."/>
            <person name="Pollard D.A."/>
            <person name="Sackton T.B."/>
            <person name="Larracuente A.M."/>
            <person name="Singh N.D."/>
            <person name="Abad J.P."/>
            <person name="Abt D.N."/>
            <person name="Adryan B."/>
            <person name="Aguade M."/>
            <person name="Akashi H."/>
            <person name="Anderson W.W."/>
            <person name="Aquadro C.F."/>
            <person name="Ardell D.H."/>
            <person name="Arguello R."/>
            <person name="Artieri C.G."/>
            <person name="Barbash D.A."/>
            <person name="Barker D."/>
            <person name="Barsanti P."/>
            <person name="Batterham P."/>
            <person name="Batzoglou S."/>
            <person name="Begun D."/>
            <person name="Bhutkar A."/>
            <person name="Blanco E."/>
            <person name="Bosak S.A."/>
            <person name="Bradley R.K."/>
            <person name="Brand A.D."/>
            <person name="Brent M.R."/>
            <person name="Brooks A.N."/>
            <person name="Brown R.H."/>
            <person name="Butlin R.K."/>
            <person name="Caggese C."/>
            <person name="Calvi B.R."/>
            <person name="Bernardo de Carvalho A."/>
            <person name="Caspi A."/>
            <person name="Castrezana S."/>
            <person name="Celniker S.E."/>
            <person name="Chang J.L."/>
            <person name="Chapple C."/>
            <person name="Chatterji S."/>
            <person name="Chinwalla A."/>
            <person name="Civetta A."/>
            <person name="Clifton S.W."/>
            <person name="Comeron J.M."/>
            <person name="Costello J.C."/>
            <person name="Coyne J.A."/>
            <person name="Daub J."/>
            <person name="David R.G."/>
            <person name="Delcher A.L."/>
            <person name="Delehaunty K."/>
            <person name="Do C.B."/>
            <person name="Ebling H."/>
            <person name="Edwards K."/>
            <person name="Eickbush T."/>
            <person name="Evans J.D."/>
            <person name="Filipski A."/>
            <person name="Findeiss S."/>
            <person name="Freyhult E."/>
            <person name="Fulton L."/>
            <person name="Fulton R."/>
            <person name="Garcia A.C."/>
            <person name="Gardiner A."/>
            <person name="Garfield D.A."/>
            <person name="Garvin B.E."/>
            <person name="Gibson G."/>
            <person name="Gilbert D."/>
            <person name="Gnerre S."/>
            <person name="Godfrey J."/>
            <person name="Good R."/>
            <person name="Gotea V."/>
            <person name="Gravely B."/>
            <person name="Greenberg A.J."/>
            <person name="Griffiths-Jones S."/>
            <person name="Gross S."/>
            <person name="Guigo R."/>
            <person name="Gustafson E.A."/>
            <person name="Haerty W."/>
            <person name="Hahn M.W."/>
            <person name="Halligan D.L."/>
            <person name="Halpern A.L."/>
            <person name="Halter G.M."/>
            <person name="Han M.V."/>
            <person name="Heger A."/>
            <person name="Hillier L."/>
            <person name="Hinrichs A.S."/>
            <person name="Holmes I."/>
            <person name="Hoskins R.A."/>
            <person name="Hubisz M.J."/>
            <person name="Hultmark D."/>
            <person name="Huntley M.A."/>
            <person name="Jaffe D.B."/>
            <person name="Jagadeeshan S."/>
            <person name="Jeck W.R."/>
            <person name="Johnson J."/>
            <person name="Jones C.D."/>
            <person name="Jordan W.C."/>
            <person name="Karpen G.H."/>
            <person name="Kataoka E."/>
            <person name="Keightley P.D."/>
            <person name="Kheradpour P."/>
            <person name="Kirkness E.F."/>
            <person name="Koerich L.B."/>
            <person name="Kristiansen K."/>
            <person name="Kudrna D."/>
            <person name="Kulathinal R.J."/>
            <person name="Kumar S."/>
            <person name="Kwok R."/>
            <person name="Lander E."/>
            <person name="Langley C.H."/>
            <person name="Lapoint R."/>
            <person name="Lazzaro B.P."/>
            <person name="Lee S.J."/>
            <person name="Levesque L."/>
            <person name="Li R."/>
            <person name="Lin C.F."/>
            <person name="Lin M.F."/>
            <person name="Lindblad-Toh K."/>
            <person name="Llopart A."/>
            <person name="Long M."/>
            <person name="Low L."/>
            <person name="Lozovsky E."/>
            <person name="Lu J."/>
            <person name="Luo M."/>
            <person name="Machado C.A."/>
            <person name="Makalowski W."/>
            <person name="Marzo M."/>
            <person name="Matsuda M."/>
            <person name="Matzkin L."/>
            <person name="McAllister B."/>
            <person name="McBride C.S."/>
            <person name="McKernan B."/>
            <person name="McKernan K."/>
            <person name="Mendez-Lago M."/>
            <person name="Minx P."/>
            <person name="Mollenhauer M.U."/>
            <person name="Montooth K."/>
            <person name="Mount S.M."/>
            <person name="Mu X."/>
            <person name="Myers E."/>
            <person name="Negre B."/>
            <person name="Newfeld S."/>
            <person name="Nielsen R."/>
            <person name="Noor M.A."/>
            <person name="O'Grady P."/>
            <person name="Pachter L."/>
            <person name="Papaceit M."/>
            <person name="Parisi M.J."/>
            <person name="Parisi M."/>
            <person name="Parts L."/>
            <person name="Pedersen J.S."/>
            <person name="Pesole G."/>
            <person name="Phillippy A.M."/>
            <person name="Ponting C.P."/>
            <person name="Pop M."/>
            <person name="Porcelli D."/>
            <person name="Powell J.R."/>
            <person name="Prohaska S."/>
            <person name="Pruitt K."/>
            <person name="Puig M."/>
            <person name="Quesneville H."/>
            <person name="Ram K.R."/>
            <person name="Rand D."/>
            <person name="Rasmussen M.D."/>
            <person name="Reed L.K."/>
            <person name="Reenan R."/>
            <person name="Reily A."/>
            <person name="Remington K.A."/>
            <person name="Rieger T.T."/>
            <person name="Ritchie M.G."/>
            <person name="Robin C."/>
            <person name="Rogers Y.H."/>
            <person name="Rohde C."/>
            <person name="Rozas J."/>
            <person name="Rubenfield M.J."/>
            <person name="Ruiz A."/>
            <person name="Russo S."/>
            <person name="Salzberg S.L."/>
            <person name="Sanchez-Gracia A."/>
            <person name="Saranga D.J."/>
            <person name="Sato H."/>
            <person name="Schaeffer S.W."/>
            <person name="Schatz M.C."/>
            <person name="Schlenke T."/>
            <person name="Schwartz R."/>
            <person name="Segarra C."/>
            <person name="Singh R.S."/>
            <person name="Sirot L."/>
            <person name="Sirota M."/>
            <person name="Sisneros N.B."/>
            <person name="Smith C.D."/>
            <person name="Smith T.F."/>
            <person name="Spieth J."/>
            <person name="Stage D.E."/>
            <person name="Stark A."/>
            <person name="Stephan W."/>
            <person name="Strausberg R.L."/>
            <person name="Strempel S."/>
            <person name="Sturgill D."/>
            <person name="Sutton G."/>
            <person name="Sutton G.G."/>
            <person name="Tao W."/>
            <person name="Teichmann S."/>
            <person name="Tobari Y.N."/>
            <person name="Tomimura Y."/>
            <person name="Tsolas J.M."/>
            <person name="Valente V.L."/>
            <person name="Venter E."/>
            <person name="Venter J.C."/>
            <person name="Vicario S."/>
            <person name="Vieira F.G."/>
            <person name="Vilella A.J."/>
            <person name="Villasante A."/>
            <person name="Walenz B."/>
            <person name="Wang J."/>
            <person name="Wasserman M."/>
            <person name="Watts T."/>
            <person name="Wilson D."/>
            <person name="Wilson R.K."/>
            <person name="Wing R.A."/>
            <person name="Wolfner M.F."/>
            <person name="Wong A."/>
            <person name="Wong G.K."/>
            <person name="Wu C.I."/>
            <person name="Wu G."/>
            <person name="Yamamoto D."/>
            <person name="Yang H.P."/>
            <person name="Yang S.P."/>
            <person name="Yorke J.A."/>
            <person name="Yoshida K."/>
            <person name="Zdobnov E."/>
            <person name="Zhang P."/>
            <person name="Zhang Y."/>
            <person name="Zimin A.V."/>
            <person name="Baldwin J."/>
            <person name="Abdouelleil A."/>
            <person name="Abdulkadir J."/>
            <person name="Abebe A."/>
            <person name="Abera B."/>
            <person name="Abreu J."/>
            <person name="Acer S.C."/>
            <person name="Aftuck L."/>
            <person name="Alexander A."/>
            <person name="An P."/>
            <person name="Anderson E."/>
            <person name="Anderson S."/>
            <person name="Arachi H."/>
            <person name="Azer M."/>
            <person name="Bachantsang P."/>
            <person name="Barry A."/>
            <person name="Bayul T."/>
            <person name="Berlin A."/>
            <person name="Bessette D."/>
            <person name="Bloom T."/>
            <person name="Blye J."/>
            <person name="Boguslavskiy L."/>
            <person name="Bonnet C."/>
            <person name="Boukhgalter B."/>
            <person name="Bourzgui I."/>
            <person name="Brown A."/>
            <person name="Cahill P."/>
            <person name="Channer S."/>
            <person name="Cheshatsang Y."/>
            <person name="Chuda L."/>
            <person name="Citroen M."/>
            <person name="Collymore A."/>
            <person name="Cooke P."/>
            <person name="Costello M."/>
            <person name="D'Aco K."/>
            <person name="Daza R."/>
            <person name="De Haan G."/>
            <person name="DeGray S."/>
            <person name="DeMaso C."/>
            <person name="Dhargay N."/>
            <person name="Dooley K."/>
            <person name="Dooley E."/>
            <person name="Doricent M."/>
            <person name="Dorje P."/>
            <person name="Dorjee K."/>
            <person name="Dupes A."/>
            <person name="Elong R."/>
            <person name="Falk J."/>
            <person name="Farina A."/>
            <person name="Faro S."/>
            <person name="Ferguson D."/>
            <person name="Fisher S."/>
            <person name="Foley C.D."/>
            <person name="Franke A."/>
            <person name="Friedrich D."/>
            <person name="Gadbois L."/>
            <person name="Gearin G."/>
            <person name="Gearin C.R."/>
            <person name="Giannoukos G."/>
            <person name="Goode T."/>
            <person name="Graham J."/>
            <person name="Grandbois E."/>
            <person name="Grewal S."/>
            <person name="Gyaltsen K."/>
            <person name="Hafez N."/>
            <person name="Hagos B."/>
            <person name="Hall J."/>
            <person name="Henson C."/>
            <person name="Hollinger A."/>
            <person name="Honan T."/>
            <person name="Huard M.D."/>
            <person name="Hughes L."/>
            <person name="Hurhula B."/>
            <person name="Husby M.E."/>
            <person name="Kamat A."/>
            <person name="Kanga B."/>
            <person name="Kashin S."/>
            <person name="Khazanovich D."/>
            <person name="Kisner P."/>
            <person name="Lance K."/>
            <person name="Lara M."/>
            <person name="Lee W."/>
            <person name="Lennon N."/>
            <person name="Letendre F."/>
            <person name="LeVine R."/>
            <person name="Lipovsky A."/>
            <person name="Liu X."/>
            <person name="Liu J."/>
            <person name="Liu S."/>
            <person name="Lokyitsang T."/>
            <person name="Lokyitsang Y."/>
            <person name="Lubonja R."/>
            <person name="Lui A."/>
            <person name="MacDonald P."/>
            <person name="Magnisalis V."/>
            <person name="Maru K."/>
            <person name="Matthews C."/>
            <person name="McCusker W."/>
            <person name="McDonough S."/>
            <person name="Mehta T."/>
            <person name="Meldrim J."/>
            <person name="Meneus L."/>
            <person name="Mihai O."/>
            <person name="Mihalev A."/>
            <person name="Mihova T."/>
            <person name="Mittelman R."/>
            <person name="Mlenga V."/>
            <person name="Montmayeur A."/>
            <person name="Mulrain L."/>
            <person name="Navidi A."/>
            <person name="Naylor J."/>
            <person name="Negash T."/>
            <person name="Nguyen T."/>
            <person name="Nguyen N."/>
            <person name="Nicol R."/>
            <person name="Norbu C."/>
            <person name="Norbu N."/>
            <person name="Novod N."/>
            <person name="O'Neill B."/>
            <person name="Osman S."/>
            <person name="Markiewicz E."/>
            <person name="Oyono O.L."/>
            <person name="Patti C."/>
            <person name="Phunkhang P."/>
            <person name="Pierre F."/>
            <person name="Priest M."/>
            <person name="Raghuraman S."/>
            <person name="Rege F."/>
            <person name="Reyes R."/>
            <person name="Rise C."/>
            <person name="Rogov P."/>
            <person name="Ross K."/>
            <person name="Ryan E."/>
            <person name="Settipalli S."/>
            <person name="Shea T."/>
            <person name="Sherpa N."/>
            <person name="Shi L."/>
            <person name="Shih D."/>
            <person name="Sparrow T."/>
            <person name="Spaulding J."/>
            <person name="Stalker J."/>
            <person name="Stange-Thomann N."/>
            <person name="Stavropoulos S."/>
            <person name="Stone C."/>
            <person name="Strader C."/>
            <person name="Tesfaye S."/>
            <person name="Thomson T."/>
            <person name="Thoulutsang Y."/>
            <person name="Thoulutsang D."/>
            <person name="Topham K."/>
            <person name="Topping I."/>
            <person name="Tsamla T."/>
            <person name="Vassiliev H."/>
            <person name="Vo A."/>
            <person name="Wangchuk T."/>
            <person name="Wangdi T."/>
            <person name="Weiand M."/>
            <person name="Wilkinson J."/>
            <person name="Wilson A."/>
            <person name="Yadav S."/>
            <person name="Young G."/>
            <person name="Yu Q."/>
            <person name="Zembek L."/>
            <person name="Zhong D."/>
            <person name="Zimmer A."/>
            <person name="Zwirko Z."/>
            <person name="Jaffe D.B."/>
            <person name="Alvarez P."/>
            <person name="Brockman W."/>
            <person name="Butler J."/>
            <person name="Chin C."/>
            <person name="Gnerre S."/>
            <person name="Grabherr M."/>
            <person name="Kleber M."/>
            <person name="Mauceli E."/>
            <person name="MacCallum I."/>
        </authorList>
    </citation>
    <scope>NUCLEOTIDE SEQUENCE [LARGE SCALE GENOMIC DNA]</scope>
    <source>
        <strain evidence="12">Tai18E2 / Tucson 14021-0261.01</strain>
    </source>
</reference>
<dbReference type="GO" id="GO:0000045">
    <property type="term" value="P:autophagosome assembly"/>
    <property type="evidence" value="ECO:0007669"/>
    <property type="project" value="TreeGrafter"/>
</dbReference>
<reference evidence="11 12" key="2">
    <citation type="journal article" date="2007" name="PLoS Biol.">
        <title>Principles of genome evolution in the Drosophila melanogaster species group.</title>
        <authorList>
            <person name="Ranz J.M."/>
            <person name="Maurin D."/>
            <person name="Chan Y.S."/>
            <person name="von Grotthuss M."/>
            <person name="Hillier L.W."/>
            <person name="Roote J."/>
            <person name="Ashburner M."/>
            <person name="Bergman C.M."/>
        </authorList>
    </citation>
    <scope>NUCLEOTIDE SEQUENCE [LARGE SCALE GENOMIC DNA]</scope>
    <source>
        <strain evidence="12">Tai18E2 / Tucson 14021-0261.01</strain>
    </source>
</reference>
<dbReference type="Gene3D" id="1.10.8.10">
    <property type="entry name" value="DNA helicase RuvA subunit, C-terminal domain"/>
    <property type="match status" value="1"/>
</dbReference>
<dbReference type="AlphaFoldDB" id="B4P1P9"/>
<evidence type="ECO:0000256" key="7">
    <source>
        <dbReference type="ARBA" id="ARBA00023242"/>
    </source>
</evidence>
<dbReference type="PANTHER" id="PTHR23333:SF20">
    <property type="entry name" value="NSFL1 COFACTOR P47"/>
    <property type="match status" value="1"/>
</dbReference>
<evidence type="ECO:0000256" key="8">
    <source>
        <dbReference type="SAM" id="MobiDB-lite"/>
    </source>
</evidence>
<evidence type="ECO:0000256" key="3">
    <source>
        <dbReference type="ARBA" id="ARBA00004555"/>
    </source>
</evidence>
<dbReference type="GO" id="GO:0005634">
    <property type="term" value="C:nucleus"/>
    <property type="evidence" value="ECO:0007669"/>
    <property type="project" value="UniProtKB-SubCell"/>
</dbReference>
<dbReference type="Pfam" id="PF14555">
    <property type="entry name" value="UBA_4"/>
    <property type="match status" value="1"/>
</dbReference>
<gene>
    <name evidence="11" type="primary">Dyak\GE23981</name>
    <name evidence="11" type="synonym">dyak_GLEANR_772</name>
    <name evidence="11" type="synonym">GE23981</name>
    <name evidence="11" type="ORF">Dyak_GE23981</name>
</gene>
<dbReference type="CDD" id="cd01770">
    <property type="entry name" value="UBX_UBXN2"/>
    <property type="match status" value="1"/>
</dbReference>
<dbReference type="SUPFAM" id="SSF102848">
    <property type="entry name" value="NSFL1 (p97 ATPase) cofactor p47, SEP domain"/>
    <property type="match status" value="1"/>
</dbReference>
<dbReference type="eggNOG" id="KOG2086">
    <property type="taxonomic scope" value="Eukaryota"/>
</dbReference>
<feature type="domain" description="UBX" evidence="9">
    <location>
        <begin position="328"/>
        <end position="405"/>
    </location>
</feature>
<dbReference type="FunFam" id="3.30.420.210:FF:000001">
    <property type="entry name" value="NSFL1 (P97) cofactor (P47)"/>
    <property type="match status" value="1"/>
</dbReference>
<feature type="domain" description="SEP" evidence="10">
    <location>
        <begin position="212"/>
        <end position="275"/>
    </location>
</feature>
<accession>B4P1P9</accession>
<dbReference type="Pfam" id="PF08059">
    <property type="entry name" value="SEP"/>
    <property type="match status" value="1"/>
</dbReference>
<dbReference type="Proteomes" id="UP000002282">
    <property type="component" value="Chromosome 2L"/>
</dbReference>
<dbReference type="GO" id="GO:0043130">
    <property type="term" value="F:ubiquitin binding"/>
    <property type="evidence" value="ECO:0007669"/>
    <property type="project" value="TreeGrafter"/>
</dbReference>
<dbReference type="InterPro" id="IPR036241">
    <property type="entry name" value="NSFL1C_SEP_dom_sf"/>
</dbReference>
<feature type="region of interest" description="Disordered" evidence="8">
    <location>
        <begin position="110"/>
        <end position="143"/>
    </location>
</feature>
<evidence type="ECO:0000313" key="11">
    <source>
        <dbReference type="EMBL" id="EDW89185.1"/>
    </source>
</evidence>
<dbReference type="GO" id="GO:0005829">
    <property type="term" value="C:cytosol"/>
    <property type="evidence" value="ECO:0007669"/>
    <property type="project" value="TreeGrafter"/>
</dbReference>
<dbReference type="OrthoDB" id="25887at2759"/>
<dbReference type="InterPro" id="IPR001012">
    <property type="entry name" value="UBX_dom"/>
</dbReference>
<dbReference type="HOGENOM" id="CLU_029402_0_0_1"/>
<feature type="compositionally biased region" description="Gly residues" evidence="8">
    <location>
        <begin position="175"/>
        <end position="184"/>
    </location>
</feature>
<evidence type="ECO:0000256" key="5">
    <source>
        <dbReference type="ARBA" id="ARBA00023034"/>
    </source>
</evidence>
<dbReference type="SMART" id="SM00553">
    <property type="entry name" value="SEP"/>
    <property type="match status" value="1"/>
</dbReference>
<dbReference type="GO" id="GO:0005794">
    <property type="term" value="C:Golgi apparatus"/>
    <property type="evidence" value="ECO:0007669"/>
    <property type="project" value="UniProtKB-SubCell"/>
</dbReference>
<organism evidence="11 12">
    <name type="scientific">Drosophila yakuba</name>
    <name type="common">Fruit fly</name>
    <dbReference type="NCBI Taxonomy" id="7245"/>
    <lineage>
        <taxon>Eukaryota</taxon>
        <taxon>Metazoa</taxon>
        <taxon>Ecdysozoa</taxon>
        <taxon>Arthropoda</taxon>
        <taxon>Hexapoda</taxon>
        <taxon>Insecta</taxon>
        <taxon>Pterygota</taxon>
        <taxon>Neoptera</taxon>
        <taxon>Endopterygota</taxon>
        <taxon>Diptera</taxon>
        <taxon>Brachycera</taxon>
        <taxon>Muscomorpha</taxon>
        <taxon>Ephydroidea</taxon>
        <taxon>Drosophilidae</taxon>
        <taxon>Drosophila</taxon>
        <taxon>Sophophora</taxon>
    </lineage>
</organism>
<dbReference type="Gene3D" id="3.30.420.210">
    <property type="entry name" value="SEP domain"/>
    <property type="match status" value="1"/>
</dbReference>
<dbReference type="EMBL" id="CM000157">
    <property type="protein sequence ID" value="EDW89185.1"/>
    <property type="molecule type" value="Genomic_DNA"/>
</dbReference>
<evidence type="ECO:0000313" key="12">
    <source>
        <dbReference type="Proteomes" id="UP000002282"/>
    </source>
</evidence>
<evidence type="ECO:0000256" key="4">
    <source>
        <dbReference type="ARBA" id="ARBA00022490"/>
    </source>
</evidence>
<dbReference type="GO" id="GO:0061025">
    <property type="term" value="P:membrane fusion"/>
    <property type="evidence" value="ECO:0007669"/>
    <property type="project" value="TreeGrafter"/>
</dbReference>
<dbReference type="OMA" id="NKDHTDK"/>
<dbReference type="SMR" id="B4P1P9"/>
<dbReference type="SUPFAM" id="SSF46934">
    <property type="entry name" value="UBA-like"/>
    <property type="match status" value="1"/>
</dbReference>
<evidence type="ECO:0000259" key="9">
    <source>
        <dbReference type="PROSITE" id="PS50033"/>
    </source>
</evidence>
<name>B4P1P9_DROYA</name>
<dbReference type="PANTHER" id="PTHR23333">
    <property type="entry name" value="UBX DOMAIN CONTAINING PROTEIN"/>
    <property type="match status" value="1"/>
</dbReference>
<keyword evidence="12" id="KW-1185">Reference proteome</keyword>
<dbReference type="PhylomeDB" id="B4P1P9"/>
<dbReference type="GO" id="GO:0042052">
    <property type="term" value="P:rhabdomere development"/>
    <property type="evidence" value="ECO:0007669"/>
    <property type="project" value="EnsemblMetazoa"/>
</dbReference>
<dbReference type="SMART" id="SM00166">
    <property type="entry name" value="UBX"/>
    <property type="match status" value="1"/>
</dbReference>
<keyword evidence="4" id="KW-0963">Cytoplasm</keyword>
<dbReference type="Pfam" id="PF00789">
    <property type="entry name" value="UBX"/>
    <property type="match status" value="1"/>
</dbReference>
<keyword evidence="6" id="KW-0206">Cytoskeleton</keyword>
<dbReference type="GO" id="GO:0043161">
    <property type="term" value="P:proteasome-mediated ubiquitin-dependent protein catabolic process"/>
    <property type="evidence" value="ECO:0007669"/>
    <property type="project" value="TreeGrafter"/>
</dbReference>
<dbReference type="Gene3D" id="3.10.20.90">
    <property type="entry name" value="Phosphatidylinositol 3-kinase Catalytic Subunit, Chain A, domain 1"/>
    <property type="match status" value="1"/>
</dbReference>
<proteinExistence type="predicted"/>